<feature type="binding site" evidence="4">
    <location>
        <position position="50"/>
    </location>
    <ligand>
        <name>FAD</name>
        <dbReference type="ChEBI" id="CHEBI:57692"/>
    </ligand>
</feature>
<dbReference type="InterPro" id="IPR016156">
    <property type="entry name" value="FAD/NAD-linked_Rdtase_dimer_sf"/>
</dbReference>
<feature type="binding site" evidence="4">
    <location>
        <position position="261"/>
    </location>
    <ligand>
        <name>NAD(+)</name>
        <dbReference type="ChEBI" id="CHEBI:57540"/>
    </ligand>
</feature>
<dbReference type="EMBL" id="FNBJ01000035">
    <property type="protein sequence ID" value="SDF97011.1"/>
    <property type="molecule type" value="Genomic_DNA"/>
</dbReference>
<evidence type="ECO:0000256" key="4">
    <source>
        <dbReference type="PIRSR" id="PIRSR000350-3"/>
    </source>
</evidence>
<evidence type="ECO:0000256" key="3">
    <source>
        <dbReference type="ARBA" id="ARBA00022827"/>
    </source>
</evidence>
<organism evidence="8 13">
    <name type="scientific">Halanaerobium congolense</name>
    <dbReference type="NCBI Taxonomy" id="54121"/>
    <lineage>
        <taxon>Bacteria</taxon>
        <taxon>Bacillati</taxon>
        <taxon>Bacillota</taxon>
        <taxon>Clostridia</taxon>
        <taxon>Halanaerobiales</taxon>
        <taxon>Halanaerobiaceae</taxon>
        <taxon>Halanaerobium</taxon>
    </lineage>
</organism>
<evidence type="ECO:0000313" key="11">
    <source>
        <dbReference type="Proteomes" id="UP000198612"/>
    </source>
</evidence>
<dbReference type="Proteomes" id="UP000198612">
    <property type="component" value="Unassembled WGS sequence"/>
</dbReference>
<dbReference type="InterPro" id="IPR036188">
    <property type="entry name" value="FAD/NAD-bd_sf"/>
</dbReference>
<keyword evidence="12" id="KW-1185">Reference proteome</keyword>
<dbReference type="SUPFAM" id="SSF51905">
    <property type="entry name" value="FAD/NAD(P)-binding domain"/>
    <property type="match status" value="1"/>
</dbReference>
<keyword evidence="4" id="KW-0547">Nucleotide-binding</keyword>
<comment type="similarity">
    <text evidence="1">Belongs to the class-I pyridine nucleotide-disulfide oxidoreductase family.</text>
</comment>
<dbReference type="Proteomes" id="UP000199519">
    <property type="component" value="Unassembled WGS sequence"/>
</dbReference>
<gene>
    <name evidence="8" type="ORF">C8C78_12547</name>
    <name evidence="9" type="ORF">SAMN04488598_1359</name>
    <name evidence="10" type="ORF">SAMN04515652_1339</name>
</gene>
<evidence type="ECO:0000256" key="1">
    <source>
        <dbReference type="ARBA" id="ARBA00007532"/>
    </source>
</evidence>
<dbReference type="PRINTS" id="PR00411">
    <property type="entry name" value="PNDRDTASEI"/>
</dbReference>
<evidence type="ECO:0000256" key="5">
    <source>
        <dbReference type="PIRSR" id="PIRSR000350-4"/>
    </source>
</evidence>
<dbReference type="InterPro" id="IPR001100">
    <property type="entry name" value="Pyr_nuc-diS_OxRdtase"/>
</dbReference>
<keyword evidence="3 4" id="KW-0274">FAD</keyword>
<evidence type="ECO:0000313" key="8">
    <source>
        <dbReference type="EMBL" id="PXV63267.1"/>
    </source>
</evidence>
<dbReference type="PANTHER" id="PTHR43014">
    <property type="entry name" value="MERCURIC REDUCTASE"/>
    <property type="match status" value="1"/>
</dbReference>
<dbReference type="InterPro" id="IPR023753">
    <property type="entry name" value="FAD/NAD-binding_dom"/>
</dbReference>
<feature type="disulfide bond" description="Redox-active" evidence="5">
    <location>
        <begin position="41"/>
        <end position="46"/>
    </location>
</feature>
<proteinExistence type="inferred from homology"/>
<accession>A0A1G7QEP2</accession>
<dbReference type="AlphaFoldDB" id="A0A1G7QEP2"/>
<dbReference type="Pfam" id="PF07992">
    <property type="entry name" value="Pyr_redox_2"/>
    <property type="match status" value="1"/>
</dbReference>
<evidence type="ECO:0000259" key="6">
    <source>
        <dbReference type="Pfam" id="PF02852"/>
    </source>
</evidence>
<dbReference type="RefSeq" id="WP_089655589.1">
    <property type="nucleotide sequence ID" value="NZ_FNBJ01000035.1"/>
</dbReference>
<dbReference type="PRINTS" id="PR00368">
    <property type="entry name" value="FADPNR"/>
</dbReference>
<dbReference type="EMBL" id="FOHG01000033">
    <property type="protein sequence ID" value="SET16621.1"/>
    <property type="molecule type" value="Genomic_DNA"/>
</dbReference>
<evidence type="ECO:0000313" key="10">
    <source>
        <dbReference type="EMBL" id="SET16621.1"/>
    </source>
</evidence>
<dbReference type="GO" id="GO:0016491">
    <property type="term" value="F:oxidoreductase activity"/>
    <property type="evidence" value="ECO:0007669"/>
    <property type="project" value="InterPro"/>
</dbReference>
<evidence type="ECO:0000259" key="7">
    <source>
        <dbReference type="Pfam" id="PF07992"/>
    </source>
</evidence>
<dbReference type="InterPro" id="IPR004099">
    <property type="entry name" value="Pyr_nucl-diS_OxRdtase_dimer"/>
</dbReference>
<evidence type="ECO:0000256" key="2">
    <source>
        <dbReference type="ARBA" id="ARBA00022630"/>
    </source>
</evidence>
<keyword evidence="4" id="KW-0520">NAD</keyword>
<feature type="binding site" evidence="4">
    <location>
        <position position="302"/>
    </location>
    <ligand>
        <name>FAD</name>
        <dbReference type="ChEBI" id="CHEBI:57692"/>
    </ligand>
</feature>
<name>A0A1G7QEP2_9FIRM</name>
<dbReference type="GO" id="GO:0000166">
    <property type="term" value="F:nucleotide binding"/>
    <property type="evidence" value="ECO:0007669"/>
    <property type="project" value="UniProtKB-KW"/>
</dbReference>
<dbReference type="PANTHER" id="PTHR43014:SF5">
    <property type="entry name" value="GLUTATHIONE REDUCTASE (NADPH)"/>
    <property type="match status" value="1"/>
</dbReference>
<dbReference type="Pfam" id="PF02852">
    <property type="entry name" value="Pyr_redox_dim"/>
    <property type="match status" value="1"/>
</dbReference>
<protein>
    <submittedName>
        <fullName evidence="8">Glutathione reductase (NADPH)</fullName>
    </submittedName>
</protein>
<comment type="cofactor">
    <cofactor evidence="4">
        <name>FAD</name>
        <dbReference type="ChEBI" id="CHEBI:57692"/>
    </cofactor>
    <text evidence="4">Binds 1 FAD per subunit.</text>
</comment>
<dbReference type="Gene3D" id="3.50.50.60">
    <property type="entry name" value="FAD/NAD(P)-binding domain"/>
    <property type="match status" value="2"/>
</dbReference>
<reference evidence="11 12" key="1">
    <citation type="submission" date="2016-10" db="EMBL/GenBank/DDBJ databases">
        <authorList>
            <person name="Varghese N."/>
            <person name="Submissions S."/>
        </authorList>
    </citation>
    <scope>NUCLEOTIDE SEQUENCE [LARGE SCALE GENOMIC DNA]</scope>
    <source>
        <strain evidence="9 12">WG2</strain>
        <strain evidence="10 11">WG5</strain>
    </source>
</reference>
<feature type="domain" description="FAD/NAD(P)-binding" evidence="7">
    <location>
        <begin position="4"/>
        <end position="316"/>
    </location>
</feature>
<evidence type="ECO:0000313" key="9">
    <source>
        <dbReference type="EMBL" id="SDF97011.1"/>
    </source>
</evidence>
<dbReference type="Proteomes" id="UP000247389">
    <property type="component" value="Unassembled WGS sequence"/>
</dbReference>
<dbReference type="Gene3D" id="3.30.390.30">
    <property type="match status" value="1"/>
</dbReference>
<dbReference type="SUPFAM" id="SSF55424">
    <property type="entry name" value="FAD/NAD-linked reductases, dimerisation (C-terminal) domain"/>
    <property type="match status" value="1"/>
</dbReference>
<dbReference type="EMBL" id="QICM01000025">
    <property type="protein sequence ID" value="PXV63267.1"/>
    <property type="molecule type" value="Genomic_DNA"/>
</dbReference>
<feature type="binding site" evidence="4">
    <location>
        <begin position="171"/>
        <end position="178"/>
    </location>
    <ligand>
        <name>NAD(+)</name>
        <dbReference type="ChEBI" id="CHEBI:57540"/>
    </ligand>
</feature>
<evidence type="ECO:0000313" key="13">
    <source>
        <dbReference type="Proteomes" id="UP000247389"/>
    </source>
</evidence>
<reference evidence="8 13" key="2">
    <citation type="submission" date="2018-04" db="EMBL/GenBank/DDBJ databases">
        <title>Subsurface microbial communities from deep shales in Ohio and West Virginia, USA.</title>
        <authorList>
            <person name="Wrighton K."/>
        </authorList>
    </citation>
    <scope>NUCLEOTIDE SEQUENCE [LARGE SCALE GENOMIC DNA]</scope>
    <source>
        <strain evidence="8 13">MSL28</strain>
    </source>
</reference>
<evidence type="ECO:0000313" key="12">
    <source>
        <dbReference type="Proteomes" id="UP000199519"/>
    </source>
</evidence>
<sequence>MKNYDLFVIGSGMAGMSIAQKAAAKGLKVAITDELPYGGTCALRGCDPKKVLIGPTEAHYHADHLLGKGINQVPEINWEDVMEFKQKFVDEMPPKIEAGYENKGIAMYHENARFLSEDTLQVGQEKIRADKIAIATGAKPRELDFLGAEYAQTSTDFLNMKEMPESLLFIGGGYIAFEFAHIAARCGAEVTIVHRSQAPLKNFEQDIVDHLVKATEELGINLVLETEVCGVEKLEQGYQVKGETNGEFEFFKAEMVINSAGRPPKIFDLDLEKANISYTKKGIEVNEYLQSTTNSRVYAAGDAADSPGLPLTPVGVLEGYTAASNIIKVEQKIVEYPPMPTVVFTLPTMASVGLTEAAAKAGGYNYRVNYKEAENWFNARRLQVPEYAFKTIIDKETETVLGAHLIGPNAEETINLFAMFIKTEIPVTEIKKMIFSYPTLASDISYML</sequence>
<feature type="domain" description="Pyridine nucleotide-disulphide oxidoreductase dimerisation" evidence="6">
    <location>
        <begin position="339"/>
        <end position="444"/>
    </location>
</feature>
<dbReference type="PIRSF" id="PIRSF000350">
    <property type="entry name" value="Mercury_reductase_MerA"/>
    <property type="match status" value="1"/>
</dbReference>
<keyword evidence="2" id="KW-0285">Flavoprotein</keyword>